<dbReference type="SUPFAM" id="SSF48264">
    <property type="entry name" value="Cytochrome P450"/>
    <property type="match status" value="1"/>
</dbReference>
<organism evidence="11 12">
    <name type="scientific">Suillus placidus</name>
    <dbReference type="NCBI Taxonomy" id="48579"/>
    <lineage>
        <taxon>Eukaryota</taxon>
        <taxon>Fungi</taxon>
        <taxon>Dikarya</taxon>
        <taxon>Basidiomycota</taxon>
        <taxon>Agaricomycotina</taxon>
        <taxon>Agaricomycetes</taxon>
        <taxon>Agaricomycetidae</taxon>
        <taxon>Boletales</taxon>
        <taxon>Suillineae</taxon>
        <taxon>Suillaceae</taxon>
        <taxon>Suillus</taxon>
    </lineage>
</organism>
<proteinExistence type="inferred from homology"/>
<dbReference type="GO" id="GO:0005506">
    <property type="term" value="F:iron ion binding"/>
    <property type="evidence" value="ECO:0007669"/>
    <property type="project" value="InterPro"/>
</dbReference>
<dbReference type="OrthoDB" id="2789670at2759"/>
<dbReference type="PROSITE" id="PS00086">
    <property type="entry name" value="CYTOCHROME_P450"/>
    <property type="match status" value="1"/>
</dbReference>
<comment type="similarity">
    <text evidence="3 10">Belongs to the cytochrome P450 family.</text>
</comment>
<dbReference type="InterPro" id="IPR036396">
    <property type="entry name" value="Cyt_P450_sf"/>
</dbReference>
<protein>
    <submittedName>
        <fullName evidence="11">Cytochrome P450</fullName>
    </submittedName>
</protein>
<dbReference type="EMBL" id="JABBWD010000007">
    <property type="protein sequence ID" value="KAG1780854.1"/>
    <property type="molecule type" value="Genomic_DNA"/>
</dbReference>
<evidence type="ECO:0000256" key="7">
    <source>
        <dbReference type="ARBA" id="ARBA00023004"/>
    </source>
</evidence>
<dbReference type="InterPro" id="IPR001128">
    <property type="entry name" value="Cyt_P450"/>
</dbReference>
<dbReference type="InterPro" id="IPR050364">
    <property type="entry name" value="Cytochrome_P450_fung"/>
</dbReference>
<evidence type="ECO:0000256" key="1">
    <source>
        <dbReference type="ARBA" id="ARBA00001971"/>
    </source>
</evidence>
<keyword evidence="8 10" id="KW-0503">Monooxygenase</keyword>
<dbReference type="InterPro" id="IPR017972">
    <property type="entry name" value="Cyt_P450_CS"/>
</dbReference>
<name>A0A9P7D654_9AGAM</name>
<evidence type="ECO:0000256" key="3">
    <source>
        <dbReference type="ARBA" id="ARBA00010617"/>
    </source>
</evidence>
<dbReference type="Gene3D" id="1.10.630.10">
    <property type="entry name" value="Cytochrome P450"/>
    <property type="match status" value="1"/>
</dbReference>
<keyword evidence="6 10" id="KW-0560">Oxidoreductase</keyword>
<evidence type="ECO:0000313" key="11">
    <source>
        <dbReference type="EMBL" id="KAG1780854.1"/>
    </source>
</evidence>
<dbReference type="Pfam" id="PF00067">
    <property type="entry name" value="p450"/>
    <property type="match status" value="1"/>
</dbReference>
<dbReference type="PANTHER" id="PTHR46300:SF7">
    <property type="entry name" value="P450, PUTATIVE (EUROFUNG)-RELATED"/>
    <property type="match status" value="1"/>
</dbReference>
<evidence type="ECO:0000256" key="6">
    <source>
        <dbReference type="ARBA" id="ARBA00023002"/>
    </source>
</evidence>
<sequence>MMSVLPTAISLVAICAFLLVVWPFRARLKGSFNRNPQYPLPPGPPRSLLVGNLLDIPRFRAWHKFLQWKDQYGDVVYAEALGNSILILNTIESVTDLLVKKPSIYSDRPIFTMAGELMTLDNSMPMLQYGATWREHRKLSRMALSPDAVKRYHRVQEDIIAMYVDSLLEHPAEFASQLRLTAGRIIMSVSYGLPVQTPDDLYITDAEETMDMVGKVTVPGAFWVDLIPCLKYLPSWIPFNKIHQVGSFGRQRVERMIARPFEHVLEEMAKGVARPSFVYDCLKKLQSNGDASSKVSLDLIRWAAGTLYGAGGESTYATILTFILAMALYPEVQIEIRRELSKVVGLHRLPSIEDRDRLPYVSATVKEAMRWSPALPLGIARRVTRDDHYRGYHIPRGTIVLPNVWAISKDDKSGIPSERFAPERFLQNCVKETAIDPYLYAFGFGRRECPGKYLGENNLFLLISYISATVEISSPQDTSGNGIAPNPNFTAGLISFPEPFSVEFTPVSHQAVMLIKEKVVHVRSADQISQ</sequence>
<evidence type="ECO:0000256" key="8">
    <source>
        <dbReference type="ARBA" id="ARBA00023033"/>
    </source>
</evidence>
<comment type="pathway">
    <text evidence="2">Secondary metabolite biosynthesis.</text>
</comment>
<dbReference type="GO" id="GO:0016705">
    <property type="term" value="F:oxidoreductase activity, acting on paired donors, with incorporation or reduction of molecular oxygen"/>
    <property type="evidence" value="ECO:0007669"/>
    <property type="project" value="InterPro"/>
</dbReference>
<gene>
    <name evidence="11" type="ORF">EV702DRAFT_1076166</name>
</gene>
<dbReference type="GO" id="GO:0020037">
    <property type="term" value="F:heme binding"/>
    <property type="evidence" value="ECO:0007669"/>
    <property type="project" value="InterPro"/>
</dbReference>
<dbReference type="GO" id="GO:0004497">
    <property type="term" value="F:monooxygenase activity"/>
    <property type="evidence" value="ECO:0007669"/>
    <property type="project" value="UniProtKB-KW"/>
</dbReference>
<dbReference type="Proteomes" id="UP000714275">
    <property type="component" value="Unassembled WGS sequence"/>
</dbReference>
<evidence type="ECO:0000256" key="10">
    <source>
        <dbReference type="RuleBase" id="RU000461"/>
    </source>
</evidence>
<evidence type="ECO:0000256" key="2">
    <source>
        <dbReference type="ARBA" id="ARBA00005179"/>
    </source>
</evidence>
<keyword evidence="4 9" id="KW-0349">Heme</keyword>
<accession>A0A9P7D654</accession>
<evidence type="ECO:0000256" key="5">
    <source>
        <dbReference type="ARBA" id="ARBA00022723"/>
    </source>
</evidence>
<comment type="caution">
    <text evidence="11">The sequence shown here is derived from an EMBL/GenBank/DDBJ whole genome shotgun (WGS) entry which is preliminary data.</text>
</comment>
<keyword evidence="12" id="KW-1185">Reference proteome</keyword>
<dbReference type="InterPro" id="IPR002401">
    <property type="entry name" value="Cyt_P450_E_grp-I"/>
</dbReference>
<comment type="cofactor">
    <cofactor evidence="1 9">
        <name>heme</name>
        <dbReference type="ChEBI" id="CHEBI:30413"/>
    </cofactor>
</comment>
<evidence type="ECO:0000313" key="12">
    <source>
        <dbReference type="Proteomes" id="UP000714275"/>
    </source>
</evidence>
<keyword evidence="5 9" id="KW-0479">Metal-binding</keyword>
<feature type="binding site" description="axial binding residue" evidence="9">
    <location>
        <position position="449"/>
    </location>
    <ligand>
        <name>heme</name>
        <dbReference type="ChEBI" id="CHEBI:30413"/>
    </ligand>
    <ligandPart>
        <name>Fe</name>
        <dbReference type="ChEBI" id="CHEBI:18248"/>
    </ligandPart>
</feature>
<dbReference type="AlphaFoldDB" id="A0A9P7D654"/>
<dbReference type="PRINTS" id="PR00463">
    <property type="entry name" value="EP450I"/>
</dbReference>
<dbReference type="CDD" id="cd11065">
    <property type="entry name" value="CYP64-like"/>
    <property type="match status" value="1"/>
</dbReference>
<dbReference type="PANTHER" id="PTHR46300">
    <property type="entry name" value="P450, PUTATIVE (EUROFUNG)-RELATED-RELATED"/>
    <property type="match status" value="1"/>
</dbReference>
<evidence type="ECO:0000256" key="9">
    <source>
        <dbReference type="PIRSR" id="PIRSR602401-1"/>
    </source>
</evidence>
<reference evidence="11" key="1">
    <citation type="journal article" date="2020" name="New Phytol.">
        <title>Comparative genomics reveals dynamic genome evolution in host specialist ectomycorrhizal fungi.</title>
        <authorList>
            <person name="Lofgren L.A."/>
            <person name="Nguyen N.H."/>
            <person name="Vilgalys R."/>
            <person name="Ruytinx J."/>
            <person name="Liao H.L."/>
            <person name="Branco S."/>
            <person name="Kuo A."/>
            <person name="LaButti K."/>
            <person name="Lipzen A."/>
            <person name="Andreopoulos W."/>
            <person name="Pangilinan J."/>
            <person name="Riley R."/>
            <person name="Hundley H."/>
            <person name="Na H."/>
            <person name="Barry K."/>
            <person name="Grigoriev I.V."/>
            <person name="Stajich J.E."/>
            <person name="Kennedy P.G."/>
        </authorList>
    </citation>
    <scope>NUCLEOTIDE SEQUENCE</scope>
    <source>
        <strain evidence="11">DOB743</strain>
    </source>
</reference>
<dbReference type="PRINTS" id="PR00385">
    <property type="entry name" value="P450"/>
</dbReference>
<keyword evidence="7 9" id="KW-0408">Iron</keyword>
<evidence type="ECO:0000256" key="4">
    <source>
        <dbReference type="ARBA" id="ARBA00022617"/>
    </source>
</evidence>